<feature type="compositionally biased region" description="Basic and acidic residues" evidence="1">
    <location>
        <begin position="221"/>
        <end position="244"/>
    </location>
</feature>
<feature type="transmembrane region" description="Helical" evidence="2">
    <location>
        <begin position="665"/>
        <end position="685"/>
    </location>
</feature>
<organism evidence="3 4">
    <name type="scientific">Nannochloropsis gaditana</name>
    <dbReference type="NCBI Taxonomy" id="72520"/>
    <lineage>
        <taxon>Eukaryota</taxon>
        <taxon>Sar</taxon>
        <taxon>Stramenopiles</taxon>
        <taxon>Ochrophyta</taxon>
        <taxon>Eustigmatophyceae</taxon>
        <taxon>Eustigmatales</taxon>
        <taxon>Monodopsidaceae</taxon>
        <taxon>Nannochloropsis</taxon>
    </lineage>
</organism>
<evidence type="ECO:0000313" key="3">
    <source>
        <dbReference type="EMBL" id="EWM22288.1"/>
    </source>
</evidence>
<name>W7TFK2_9STRA</name>
<keyword evidence="2" id="KW-1133">Transmembrane helix</keyword>
<feature type="compositionally biased region" description="Basic and acidic residues" evidence="1">
    <location>
        <begin position="264"/>
        <end position="276"/>
    </location>
</feature>
<proteinExistence type="predicted"/>
<gene>
    <name evidence="3" type="ORF">Naga_100224g3</name>
</gene>
<dbReference type="OrthoDB" id="328755at2759"/>
<evidence type="ECO:0000256" key="1">
    <source>
        <dbReference type="SAM" id="MobiDB-lite"/>
    </source>
</evidence>
<dbReference type="PROSITE" id="PS00724">
    <property type="entry name" value="SRP1_TIP1"/>
    <property type="match status" value="1"/>
</dbReference>
<feature type="region of interest" description="Disordered" evidence="1">
    <location>
        <begin position="220"/>
        <end position="247"/>
    </location>
</feature>
<feature type="region of interest" description="Disordered" evidence="1">
    <location>
        <begin position="264"/>
        <end position="294"/>
    </location>
</feature>
<sequence length="722" mass="77797">MRVFVETPCTFTRENVSFKSSRRRPAYFTVMRSLHQGNEMPNAEWELDRSSWPIVHGSRESLDYTSLPTPLTAALHFYNSQGLSPSARAASSFTMLRDDTEGVDDKKGEEEEGKVYRRVIDAMRELLLAKGQEDGARAVEDAIHAYMRKGGKRFSMANANPVSIITERVNEQEQRLWTSGFKHVLVFRQVLGAPTLELLAEYEHGGFDFHYHGSYSFVAKSKPESSEGGREGGGREGGRGEGSRGKPVHICGCGEARHLHLYIDGKGRRGGKPEGEDLREDGAEDGAEEDDESNSIVGVTLTEDGTVVVAAKGGNVTALRHNPSLAASTPTAQAGESALRPVAYFPLSRVVASSAPIHISNSLAVHGQGVYIVTQEEMVRLDMDTSSASLKFRWATPYGRGGLPWYTSRLGPGSGSTPSLTSCQGRDMVVITDGELRMNLIYLDAETGGEGGCKAFVVNNYVGTDGLDADTQCTDAPGVKGKEELAAFCNMLQPTFISKVCPAVFGCMAYGAAMYTLDEEQKALKQLWARDDVSCGTSIPLISGPSDGSPSSTYCVGMLRNSSRWTLLALDTETGEERFRFPYYSEGKDRVANFFGNPYYAGVEAVAPGTLAMGSIGGLIYLTPTGPTSRLHSPPSAVASSASARPASAARVRESRARGVDGNSIQALGLVGIVMGLVLSLGLLVRAWHRAKQNEGRARRRAVEGEDGLGGGYLPLAEDDRI</sequence>
<evidence type="ECO:0000256" key="2">
    <source>
        <dbReference type="SAM" id="Phobius"/>
    </source>
</evidence>
<dbReference type="Proteomes" id="UP000019335">
    <property type="component" value="Unassembled WGS sequence"/>
</dbReference>
<dbReference type="AlphaFoldDB" id="W7TFK2"/>
<dbReference type="EMBL" id="AZIL01002223">
    <property type="protein sequence ID" value="EWM22288.1"/>
    <property type="molecule type" value="Genomic_DNA"/>
</dbReference>
<evidence type="ECO:0000313" key="4">
    <source>
        <dbReference type="Proteomes" id="UP000019335"/>
    </source>
</evidence>
<feature type="compositionally biased region" description="Acidic residues" evidence="1">
    <location>
        <begin position="277"/>
        <end position="293"/>
    </location>
</feature>
<reference evidence="3 4" key="1">
    <citation type="journal article" date="2014" name="Mol. Plant">
        <title>Chromosome Scale Genome Assembly and Transcriptome Profiling of Nannochloropsis gaditana in Nitrogen Depletion.</title>
        <authorList>
            <person name="Corteggiani Carpinelli E."/>
            <person name="Telatin A."/>
            <person name="Vitulo N."/>
            <person name="Forcato C."/>
            <person name="D'Angelo M."/>
            <person name="Schiavon R."/>
            <person name="Vezzi A."/>
            <person name="Giacometti G.M."/>
            <person name="Morosinotto T."/>
            <person name="Valle G."/>
        </authorList>
    </citation>
    <scope>NUCLEOTIDE SEQUENCE [LARGE SCALE GENOMIC DNA]</scope>
    <source>
        <strain evidence="3 4">B-31</strain>
    </source>
</reference>
<comment type="caution">
    <text evidence="3">The sequence shown here is derived from an EMBL/GenBank/DDBJ whole genome shotgun (WGS) entry which is preliminary data.</text>
</comment>
<keyword evidence="2" id="KW-0472">Membrane</keyword>
<keyword evidence="4" id="KW-1185">Reference proteome</keyword>
<keyword evidence="2" id="KW-0812">Transmembrane</keyword>
<dbReference type="InterPro" id="IPR000992">
    <property type="entry name" value="SRP1_TIP1"/>
</dbReference>
<protein>
    <submittedName>
        <fullName evidence="3">Stress-induced protein SRP1/TIP1</fullName>
    </submittedName>
</protein>
<accession>W7TFK2</accession>